<dbReference type="PANTHER" id="PTHR47989">
    <property type="entry name" value="OS01G0750732 PROTEIN"/>
    <property type="match status" value="1"/>
</dbReference>
<dbReference type="InterPro" id="IPR001245">
    <property type="entry name" value="Ser-Thr/Tyr_kinase_cat_dom"/>
</dbReference>
<dbReference type="InterPro" id="IPR000719">
    <property type="entry name" value="Prot_kinase_dom"/>
</dbReference>
<evidence type="ECO:0000313" key="4">
    <source>
        <dbReference type="EMBL" id="CAF3522081.1"/>
    </source>
</evidence>
<reference evidence="6" key="1">
    <citation type="submission" date="2021-02" db="EMBL/GenBank/DDBJ databases">
        <authorList>
            <person name="Nowell W R."/>
        </authorList>
    </citation>
    <scope>NUCLEOTIDE SEQUENCE</scope>
</reference>
<evidence type="ECO:0000256" key="2">
    <source>
        <dbReference type="ARBA" id="ARBA00022840"/>
    </source>
</evidence>
<gene>
    <name evidence="5" type="ORF">FME351_LOCUS19064</name>
    <name evidence="4" type="ORF">GRG538_LOCUS18799</name>
    <name evidence="7" type="ORF">QYT958_LOCUS18737</name>
    <name evidence="6" type="ORF">TSG867_LOCUS9320</name>
</gene>
<dbReference type="EMBL" id="CAJOBQ010000403">
    <property type="protein sequence ID" value="CAF4347685.1"/>
    <property type="molecule type" value="Genomic_DNA"/>
</dbReference>
<dbReference type="Proteomes" id="UP000663869">
    <property type="component" value="Unassembled WGS sequence"/>
</dbReference>
<dbReference type="EMBL" id="CAJOBR010003000">
    <property type="protein sequence ID" value="CAF4717260.1"/>
    <property type="molecule type" value="Genomic_DNA"/>
</dbReference>
<name>A0A820KNZ0_9BILA</name>
<dbReference type="EMBL" id="CAJNYT010003060">
    <property type="protein sequence ID" value="CAF3522081.1"/>
    <property type="molecule type" value="Genomic_DNA"/>
</dbReference>
<dbReference type="GO" id="GO:0005524">
    <property type="term" value="F:ATP binding"/>
    <property type="evidence" value="ECO:0007669"/>
    <property type="project" value="UniProtKB-KW"/>
</dbReference>
<dbReference type="Proteomes" id="UP000663872">
    <property type="component" value="Unassembled WGS sequence"/>
</dbReference>
<dbReference type="InterPro" id="IPR011009">
    <property type="entry name" value="Kinase-like_dom_sf"/>
</dbReference>
<dbReference type="EMBL" id="CAJNYU010002366">
    <property type="protein sequence ID" value="CAF3542622.1"/>
    <property type="molecule type" value="Genomic_DNA"/>
</dbReference>
<dbReference type="Proteomes" id="UP000663862">
    <property type="component" value="Unassembled WGS sequence"/>
</dbReference>
<feature type="domain" description="Protein kinase" evidence="3">
    <location>
        <begin position="1"/>
        <end position="150"/>
    </location>
</feature>
<dbReference type="PROSITE" id="PS50011">
    <property type="entry name" value="PROTEIN_KINASE_DOM"/>
    <property type="match status" value="1"/>
</dbReference>
<evidence type="ECO:0000259" key="3">
    <source>
        <dbReference type="PROSITE" id="PS50011"/>
    </source>
</evidence>
<comment type="caution">
    <text evidence="6">The sequence shown here is derived from an EMBL/GenBank/DDBJ whole genome shotgun (WGS) entry which is preliminary data.</text>
</comment>
<dbReference type="GO" id="GO:0004672">
    <property type="term" value="F:protein kinase activity"/>
    <property type="evidence" value="ECO:0007669"/>
    <property type="project" value="InterPro"/>
</dbReference>
<dbReference type="Proteomes" id="UP000663848">
    <property type="component" value="Unassembled WGS sequence"/>
</dbReference>
<evidence type="ECO:0000313" key="7">
    <source>
        <dbReference type="EMBL" id="CAF4717260.1"/>
    </source>
</evidence>
<dbReference type="SUPFAM" id="SSF56112">
    <property type="entry name" value="Protein kinase-like (PK-like)"/>
    <property type="match status" value="1"/>
</dbReference>
<keyword evidence="2" id="KW-0067">ATP-binding</keyword>
<evidence type="ECO:0000313" key="6">
    <source>
        <dbReference type="EMBL" id="CAF4347685.1"/>
    </source>
</evidence>
<dbReference type="Gene3D" id="1.10.510.10">
    <property type="entry name" value="Transferase(Phosphotransferase) domain 1"/>
    <property type="match status" value="1"/>
</dbReference>
<accession>A0A820KNZ0</accession>
<evidence type="ECO:0000313" key="8">
    <source>
        <dbReference type="Proteomes" id="UP000663862"/>
    </source>
</evidence>
<dbReference type="PANTHER" id="PTHR47989:SF47">
    <property type="entry name" value="SERINE_THREONINE-PROTEIN KINASE PBL28-RELATED"/>
    <property type="match status" value="1"/>
</dbReference>
<dbReference type="Pfam" id="PF07714">
    <property type="entry name" value="PK_Tyr_Ser-Thr"/>
    <property type="match status" value="1"/>
</dbReference>
<protein>
    <recommendedName>
        <fullName evidence="3">Protein kinase domain-containing protein</fullName>
    </recommendedName>
</protein>
<sequence>MINERMMHRKSLIGGLLRGVRLLTNLKHQHIIQLFGICSSLSTKKRYLVMEFVRDVALNSLLQKGKSGLYPNVFIEYAENISDGMKYLHDEASEHVIHRHLKCSNIVLVLILQPIEDIHHDNGLLYKTFNIIDFRLAKHQACQLMEHFLR</sequence>
<organism evidence="6 8">
    <name type="scientific">Rotaria socialis</name>
    <dbReference type="NCBI Taxonomy" id="392032"/>
    <lineage>
        <taxon>Eukaryota</taxon>
        <taxon>Metazoa</taxon>
        <taxon>Spiralia</taxon>
        <taxon>Gnathifera</taxon>
        <taxon>Rotifera</taxon>
        <taxon>Eurotatoria</taxon>
        <taxon>Bdelloidea</taxon>
        <taxon>Philodinida</taxon>
        <taxon>Philodinidae</taxon>
        <taxon>Rotaria</taxon>
    </lineage>
</organism>
<evidence type="ECO:0000256" key="1">
    <source>
        <dbReference type="ARBA" id="ARBA00022741"/>
    </source>
</evidence>
<evidence type="ECO:0000313" key="5">
    <source>
        <dbReference type="EMBL" id="CAF3542622.1"/>
    </source>
</evidence>
<proteinExistence type="predicted"/>
<keyword evidence="1" id="KW-0547">Nucleotide-binding</keyword>
<dbReference type="AlphaFoldDB" id="A0A820KNZ0"/>